<dbReference type="Gene3D" id="1.10.10.2910">
    <property type="match status" value="1"/>
</dbReference>
<evidence type="ECO:0000313" key="2">
    <source>
        <dbReference type="Proteomes" id="UP000190935"/>
    </source>
</evidence>
<dbReference type="AlphaFoldDB" id="A0A1K1KQ23"/>
<accession>A0A1K1KQ23</accession>
<dbReference type="KEGG" id="laca:LAC1533_1574"/>
<dbReference type="Proteomes" id="UP000190935">
    <property type="component" value="Chromosome I"/>
</dbReference>
<dbReference type="RefSeq" id="WP_079579298.1">
    <property type="nucleotide sequence ID" value="NZ_LT630287.1"/>
</dbReference>
<evidence type="ECO:0000313" key="1">
    <source>
        <dbReference type="EMBL" id="SFV40994.1"/>
    </source>
</evidence>
<organism evidence="1 2">
    <name type="scientific">Ligilactobacillus acidipiscis</name>
    <dbReference type="NCBI Taxonomy" id="89059"/>
    <lineage>
        <taxon>Bacteria</taxon>
        <taxon>Bacillati</taxon>
        <taxon>Bacillota</taxon>
        <taxon>Bacilli</taxon>
        <taxon>Lactobacillales</taxon>
        <taxon>Lactobacillaceae</taxon>
        <taxon>Ligilactobacillus</taxon>
    </lineage>
</organism>
<dbReference type="GeneID" id="95349666"/>
<sequence>MNEVITYLLNFAFDHGFEIVWTNQLKSSAPSCAIPKNNKIIINGQWKNKDELPFQIAHEIGHMLNKDEGVLYYSSYSSHSKIEADADNRAIDLLIDYCVSNGKETENYSDFMYYYSVPLRLEENVKRRYAIYFNN</sequence>
<gene>
    <name evidence="1" type="ORF">LAC1533_1574</name>
</gene>
<proteinExistence type="predicted"/>
<protein>
    <submittedName>
        <fullName evidence="1">Uncharacterized protein</fullName>
    </submittedName>
</protein>
<reference evidence="2" key="1">
    <citation type="submission" date="2016-11" db="EMBL/GenBank/DDBJ databases">
        <authorList>
            <person name="Papadimitriou K."/>
        </authorList>
    </citation>
    <scope>NUCLEOTIDE SEQUENCE [LARGE SCALE GENOMIC DNA]</scope>
    <source>
        <strain evidence="2">ACA-DC 1533</strain>
    </source>
</reference>
<dbReference type="EMBL" id="LT630287">
    <property type="protein sequence ID" value="SFV40994.1"/>
    <property type="molecule type" value="Genomic_DNA"/>
</dbReference>
<name>A0A1K1KQ23_9LACO</name>